<dbReference type="Proteomes" id="UP000015104">
    <property type="component" value="Unassembled WGS sequence"/>
</dbReference>
<dbReference type="EMBL" id="CAEY01000897">
    <property type="status" value="NOT_ANNOTATED_CDS"/>
    <property type="molecule type" value="Genomic_DNA"/>
</dbReference>
<accession>T1L1F6</accession>
<reference evidence="2" key="1">
    <citation type="submission" date="2011-08" db="EMBL/GenBank/DDBJ databases">
        <authorList>
            <person name="Rombauts S."/>
        </authorList>
    </citation>
    <scope>NUCLEOTIDE SEQUENCE</scope>
    <source>
        <strain evidence="2">London</strain>
    </source>
</reference>
<sequence>MAHYLVKLCPGLFESQMKVSSFEEISSASNSLEISIYFVKDASNAYAFLTVKEPKTTVAVKSEDLENFIDAICLWIIDADNPTNCLNIHFDSQESINIKAGNQEENIRNIDLMDFYHTKLIDLNREETDVLKTRLKFSSIFARFVPDCEKAIQLRVKNSFC</sequence>
<evidence type="ECO:0000313" key="1">
    <source>
        <dbReference type="EnsemblMetazoa" id="tetur31g01570.1"/>
    </source>
</evidence>
<dbReference type="HOGENOM" id="CLU_1645899_0_0_1"/>
<name>T1L1F6_TETUR</name>
<dbReference type="EnsemblMetazoa" id="tetur31g01570.1">
    <property type="protein sequence ID" value="tetur31g01570.1"/>
    <property type="gene ID" value="tetur31g01570"/>
</dbReference>
<dbReference type="AlphaFoldDB" id="T1L1F6"/>
<reference evidence="1" key="2">
    <citation type="submission" date="2015-06" db="UniProtKB">
        <authorList>
            <consortium name="EnsemblMetazoa"/>
        </authorList>
    </citation>
    <scope>IDENTIFICATION</scope>
</reference>
<proteinExistence type="predicted"/>
<evidence type="ECO:0000313" key="2">
    <source>
        <dbReference type="Proteomes" id="UP000015104"/>
    </source>
</evidence>
<protein>
    <submittedName>
        <fullName evidence="1">Uncharacterized protein</fullName>
    </submittedName>
</protein>
<keyword evidence="2" id="KW-1185">Reference proteome</keyword>
<organism evidence="1 2">
    <name type="scientific">Tetranychus urticae</name>
    <name type="common">Two-spotted spider mite</name>
    <dbReference type="NCBI Taxonomy" id="32264"/>
    <lineage>
        <taxon>Eukaryota</taxon>
        <taxon>Metazoa</taxon>
        <taxon>Ecdysozoa</taxon>
        <taxon>Arthropoda</taxon>
        <taxon>Chelicerata</taxon>
        <taxon>Arachnida</taxon>
        <taxon>Acari</taxon>
        <taxon>Acariformes</taxon>
        <taxon>Trombidiformes</taxon>
        <taxon>Prostigmata</taxon>
        <taxon>Eleutherengona</taxon>
        <taxon>Raphignathae</taxon>
        <taxon>Tetranychoidea</taxon>
        <taxon>Tetranychidae</taxon>
        <taxon>Tetranychus</taxon>
    </lineage>
</organism>